<feature type="domain" description="DUF7371" evidence="1">
    <location>
        <begin position="30"/>
        <end position="145"/>
    </location>
</feature>
<dbReference type="EMBL" id="PEDP01001847">
    <property type="protein sequence ID" value="POS83152.1"/>
    <property type="molecule type" value="Genomic_DNA"/>
</dbReference>
<evidence type="ECO:0000313" key="3">
    <source>
        <dbReference type="Proteomes" id="UP000237438"/>
    </source>
</evidence>
<dbReference type="AlphaFoldDB" id="A0A2S4PM70"/>
<keyword evidence="3" id="KW-1185">Reference proteome</keyword>
<dbReference type="OrthoDB" id="5385013at2759"/>
<dbReference type="InterPro" id="IPR055795">
    <property type="entry name" value="DUF7371"/>
</dbReference>
<dbReference type="Pfam" id="PF24086">
    <property type="entry name" value="DUF7371"/>
    <property type="match status" value="1"/>
</dbReference>
<feature type="non-terminal residue" evidence="2">
    <location>
        <position position="146"/>
    </location>
</feature>
<gene>
    <name evidence="2" type="ORF">EPUL_005442</name>
</gene>
<accession>A0A2S4PM70</accession>
<name>A0A2S4PM70_9PEZI</name>
<dbReference type="STRING" id="225359.A0A2S4PM70"/>
<evidence type="ECO:0000259" key="1">
    <source>
        <dbReference type="Pfam" id="PF24086"/>
    </source>
</evidence>
<comment type="caution">
    <text evidence="2">The sequence shown here is derived from an EMBL/GenBank/DDBJ whole genome shotgun (WGS) entry which is preliminary data.</text>
</comment>
<reference evidence="2 3" key="1">
    <citation type="submission" date="2017-10" db="EMBL/GenBank/DDBJ databases">
        <title>Development of genomic resources for the powdery mildew, Erysiphe pulchra.</title>
        <authorList>
            <person name="Wadl P.A."/>
            <person name="Mack B.M."/>
            <person name="Moore G."/>
            <person name="Beltz S.B."/>
        </authorList>
    </citation>
    <scope>NUCLEOTIDE SEQUENCE [LARGE SCALE GENOMIC DNA]</scope>
    <source>
        <strain evidence="2">Cflorida</strain>
    </source>
</reference>
<dbReference type="Proteomes" id="UP000237438">
    <property type="component" value="Unassembled WGS sequence"/>
</dbReference>
<proteinExistence type="predicted"/>
<sequence>MGAFFSGPSSAAPAVSGLATLPISNICGDVGSFILNFDDIPPLAIGNEPYDSVQPMPLFNPYHQFDFSNGFAVVPPPTSPYLPSSKPLLLEYIPNVVSSNNENRQLNITQNTLGQGISAGIGNGDHGRTGCFSFNVMGASFGCDST</sequence>
<evidence type="ECO:0000313" key="2">
    <source>
        <dbReference type="EMBL" id="POS83152.1"/>
    </source>
</evidence>
<organism evidence="2 3">
    <name type="scientific">Erysiphe pulchra</name>
    <dbReference type="NCBI Taxonomy" id="225359"/>
    <lineage>
        <taxon>Eukaryota</taxon>
        <taxon>Fungi</taxon>
        <taxon>Dikarya</taxon>
        <taxon>Ascomycota</taxon>
        <taxon>Pezizomycotina</taxon>
        <taxon>Leotiomycetes</taxon>
        <taxon>Erysiphales</taxon>
        <taxon>Erysiphaceae</taxon>
        <taxon>Erysiphe</taxon>
    </lineage>
</organism>
<protein>
    <recommendedName>
        <fullName evidence="1">DUF7371 domain-containing protein</fullName>
    </recommendedName>
</protein>